<feature type="domain" description="Guanylate cyclase" evidence="1">
    <location>
        <begin position="406"/>
        <end position="515"/>
    </location>
</feature>
<dbReference type="Pfam" id="PF00211">
    <property type="entry name" value="Guanylate_cyc"/>
    <property type="match status" value="1"/>
</dbReference>
<dbReference type="PROSITE" id="PS50125">
    <property type="entry name" value="GUANYLATE_CYCLASE_2"/>
    <property type="match status" value="1"/>
</dbReference>
<dbReference type="InterPro" id="IPR029787">
    <property type="entry name" value="Nucleotide_cyclase"/>
</dbReference>
<dbReference type="Gene3D" id="3.30.70.1230">
    <property type="entry name" value="Nucleotide cyclase"/>
    <property type="match status" value="1"/>
</dbReference>
<reference evidence="3" key="1">
    <citation type="journal article" date="2019" name="Int. J. Syst. Evol. Microbiol.">
        <title>The Global Catalogue of Microorganisms (GCM) 10K type strain sequencing project: providing services to taxonomists for standard genome sequencing and annotation.</title>
        <authorList>
            <consortium name="The Broad Institute Genomics Platform"/>
            <consortium name="The Broad Institute Genome Sequencing Center for Infectious Disease"/>
            <person name="Wu L."/>
            <person name="Ma J."/>
        </authorList>
    </citation>
    <scope>NUCLEOTIDE SEQUENCE [LARGE SCALE GENOMIC DNA]</scope>
    <source>
        <strain evidence="3">KCTC 52237</strain>
    </source>
</reference>
<proteinExistence type="predicted"/>
<organism evidence="2 3">
    <name type="scientific">Cellvibrio fontiphilus</name>
    <dbReference type="NCBI Taxonomy" id="1815559"/>
    <lineage>
        <taxon>Bacteria</taxon>
        <taxon>Pseudomonadati</taxon>
        <taxon>Pseudomonadota</taxon>
        <taxon>Gammaproteobacteria</taxon>
        <taxon>Cellvibrionales</taxon>
        <taxon>Cellvibrionaceae</taxon>
        <taxon>Cellvibrio</taxon>
    </lineage>
</organism>
<dbReference type="SMART" id="SM00044">
    <property type="entry name" value="CYCc"/>
    <property type="match status" value="1"/>
</dbReference>
<dbReference type="Gene3D" id="2.160.20.80">
    <property type="entry name" value="E3 ubiquitin-protein ligase SopA"/>
    <property type="match status" value="2"/>
</dbReference>
<sequence length="588" mass="65741">MDKERILEELKKGATSWNYWRKHYAPGEINLDGVELQGLNLSECDLSKVSLRSARINHCNFKHADLILANLQFSDLQNNDFSNAKLIATNFAHCDLSGSLLYQANLLTANTREARLENIDFRGHDISGLILRDVSLAGSNLEDQKLARVDLTNANLSGANLRGADLSNAQLSGACFSNANLENTSLTGAQLKSAMLAGVNLRRMDLSKVDFTSADLSECDLREANLSKSKLANAYLNGAKLWNANTANWVINNIHCTHCFWDKEGKQKTSYRAHEFERIFAEAITIELRYPYRLADHELATLPIFIEHLTAVHWGTILRLKSISDVAGGALVKFVVEEAGTHNPTELKQQLQAEAERIQLAQLMLRNNTQLHFQLKEKVAAIREEFWPRLLELAVDHERDQVRNLTILFMDLKGFSRWSEGELSEKLSLFRGLVKPILKKFSAGHPNMEGDSLRVTFKNATAGLSCACMIRDVLNAAGFELRIGVELGEVLVVHNEVTEVPDLEGMAVSMAARMEAAAEPGEVLVSQRVKHYAERSELFEFSPRHVPLKKPIGNFAQGENIECFAVQLLKNNREMRPQSAAIPLVDTE</sequence>
<accession>A0ABV7FK35</accession>
<dbReference type="PANTHER" id="PTHR14136">
    <property type="entry name" value="BTB_POZ DOMAIN-CONTAINING PROTEIN KCTD9"/>
    <property type="match status" value="1"/>
</dbReference>
<evidence type="ECO:0000313" key="2">
    <source>
        <dbReference type="EMBL" id="MFC3116569.1"/>
    </source>
</evidence>
<dbReference type="PANTHER" id="PTHR14136:SF17">
    <property type="entry name" value="BTB_POZ DOMAIN-CONTAINING PROTEIN KCTD9"/>
    <property type="match status" value="1"/>
</dbReference>
<dbReference type="InterPro" id="IPR001646">
    <property type="entry name" value="5peptide_repeat"/>
</dbReference>
<evidence type="ECO:0000313" key="3">
    <source>
        <dbReference type="Proteomes" id="UP001595555"/>
    </source>
</evidence>
<dbReference type="Proteomes" id="UP001595555">
    <property type="component" value="Unassembled WGS sequence"/>
</dbReference>
<dbReference type="EMBL" id="JBHRTF010000004">
    <property type="protein sequence ID" value="MFC3116569.1"/>
    <property type="molecule type" value="Genomic_DNA"/>
</dbReference>
<protein>
    <submittedName>
        <fullName evidence="2">Pentapeptide repeat-containing protein</fullName>
    </submittedName>
</protein>
<dbReference type="Pfam" id="PF00805">
    <property type="entry name" value="Pentapeptide"/>
    <property type="match status" value="3"/>
</dbReference>
<name>A0ABV7FK35_9GAMM</name>
<dbReference type="RefSeq" id="WP_378119939.1">
    <property type="nucleotide sequence ID" value="NZ_JBHRTF010000004.1"/>
</dbReference>
<dbReference type="InterPro" id="IPR051082">
    <property type="entry name" value="Pentapeptide-BTB/POZ_domain"/>
</dbReference>
<dbReference type="SUPFAM" id="SSF55073">
    <property type="entry name" value="Nucleotide cyclase"/>
    <property type="match status" value="1"/>
</dbReference>
<evidence type="ECO:0000259" key="1">
    <source>
        <dbReference type="PROSITE" id="PS50125"/>
    </source>
</evidence>
<keyword evidence="3" id="KW-1185">Reference proteome</keyword>
<dbReference type="InterPro" id="IPR001054">
    <property type="entry name" value="A/G_cyclase"/>
</dbReference>
<dbReference type="SUPFAM" id="SSF141571">
    <property type="entry name" value="Pentapeptide repeat-like"/>
    <property type="match status" value="2"/>
</dbReference>
<gene>
    <name evidence="2" type="ORF">ACFODX_13435</name>
</gene>
<comment type="caution">
    <text evidence="2">The sequence shown here is derived from an EMBL/GenBank/DDBJ whole genome shotgun (WGS) entry which is preliminary data.</text>
</comment>